<evidence type="ECO:0000313" key="1">
    <source>
        <dbReference type="EMBL" id="KAJ1699293.1"/>
    </source>
</evidence>
<evidence type="ECO:0000313" key="2">
    <source>
        <dbReference type="Proteomes" id="UP001151287"/>
    </source>
</evidence>
<dbReference type="PANTHER" id="PTHR31325">
    <property type="entry name" value="OS01G0798800 PROTEIN-RELATED"/>
    <property type="match status" value="1"/>
</dbReference>
<reference evidence="1" key="1">
    <citation type="journal article" date="2022" name="Cell">
        <title>Repeat-based holocentromeres influence genome architecture and karyotype evolution.</title>
        <authorList>
            <person name="Hofstatter P.G."/>
            <person name="Thangavel G."/>
            <person name="Lux T."/>
            <person name="Neumann P."/>
            <person name="Vondrak T."/>
            <person name="Novak P."/>
            <person name="Zhang M."/>
            <person name="Costa L."/>
            <person name="Castellani M."/>
            <person name="Scott A."/>
            <person name="Toegelov H."/>
            <person name="Fuchs J."/>
            <person name="Mata-Sucre Y."/>
            <person name="Dias Y."/>
            <person name="Vanzela A.L.L."/>
            <person name="Huettel B."/>
            <person name="Almeida C.C.S."/>
            <person name="Simkova H."/>
            <person name="Souza G."/>
            <person name="Pedrosa-Harand A."/>
            <person name="Macas J."/>
            <person name="Mayer K.F.X."/>
            <person name="Houben A."/>
            <person name="Marques A."/>
        </authorList>
    </citation>
    <scope>NUCLEOTIDE SEQUENCE</scope>
    <source>
        <strain evidence="1">RhyBre1mFocal</strain>
    </source>
</reference>
<accession>A0A9Q0CSD3</accession>
<comment type="caution">
    <text evidence="1">The sequence shown here is derived from an EMBL/GenBank/DDBJ whole genome shotgun (WGS) entry which is preliminary data.</text>
</comment>
<name>A0A9Q0CSD3_9POAL</name>
<proteinExistence type="predicted"/>
<dbReference type="AlphaFoldDB" id="A0A9Q0CSD3"/>
<evidence type="ECO:0008006" key="3">
    <source>
        <dbReference type="Google" id="ProtNLM"/>
    </source>
</evidence>
<dbReference type="InterPro" id="IPR007658">
    <property type="entry name" value="DUF594"/>
</dbReference>
<dbReference type="Proteomes" id="UP001151287">
    <property type="component" value="Unassembled WGS sequence"/>
</dbReference>
<gene>
    <name evidence="1" type="ORF">LUZ63_007805</name>
</gene>
<dbReference type="OrthoDB" id="625425at2759"/>
<protein>
    <recommendedName>
        <fullName evidence="3">DUF4220 domain-containing protein</fullName>
    </recommendedName>
</protein>
<dbReference type="EMBL" id="JAMQYH010000002">
    <property type="protein sequence ID" value="KAJ1699293.1"/>
    <property type="molecule type" value="Genomic_DNA"/>
</dbReference>
<dbReference type="Pfam" id="PF04578">
    <property type="entry name" value="DUF594"/>
    <property type="match status" value="1"/>
</dbReference>
<keyword evidence="2" id="KW-1185">Reference proteome</keyword>
<sequence length="212" mass="24523">MKEIAFVECVLHWHTATDICYYASNNAPADSKEGRGREAIYRVSNYMMYLIMERSSMMPPAIQELTMLTVRTAKTLKRWLGSDIFGTGRSPDSRQARISLYEATVGHASPEYGYPMRHGDTAFPIFWKLLTGLKEIADKTTEQRQWEVIRDAWMEMLTYAAVHCSRTEHFRSLSRGGELLTHYWLLLAHYGIMEEENAVFFNNTSVTPSRYE</sequence>
<organism evidence="1 2">
    <name type="scientific">Rhynchospora breviuscula</name>
    <dbReference type="NCBI Taxonomy" id="2022672"/>
    <lineage>
        <taxon>Eukaryota</taxon>
        <taxon>Viridiplantae</taxon>
        <taxon>Streptophyta</taxon>
        <taxon>Embryophyta</taxon>
        <taxon>Tracheophyta</taxon>
        <taxon>Spermatophyta</taxon>
        <taxon>Magnoliopsida</taxon>
        <taxon>Liliopsida</taxon>
        <taxon>Poales</taxon>
        <taxon>Cyperaceae</taxon>
        <taxon>Cyperoideae</taxon>
        <taxon>Rhynchosporeae</taxon>
        <taxon>Rhynchospora</taxon>
    </lineage>
</organism>